<accession>A0A656A8W1</accession>
<dbReference type="AlphaFoldDB" id="A0A656A8W1"/>
<gene>
    <name evidence="1" type="ORF">ERS013200_02883</name>
</gene>
<protein>
    <submittedName>
        <fullName evidence="1">Uncharacterized protein</fullName>
    </submittedName>
</protein>
<organism evidence="1 2">
    <name type="scientific">Vibrio cholerae</name>
    <dbReference type="NCBI Taxonomy" id="666"/>
    <lineage>
        <taxon>Bacteria</taxon>
        <taxon>Pseudomonadati</taxon>
        <taxon>Pseudomonadota</taxon>
        <taxon>Gammaproteobacteria</taxon>
        <taxon>Vibrionales</taxon>
        <taxon>Vibrionaceae</taxon>
        <taxon>Vibrio</taxon>
    </lineage>
</organism>
<name>A0A656A8W1_VIBCL</name>
<dbReference type="Proteomes" id="UP000041770">
    <property type="component" value="Unassembled WGS sequence"/>
</dbReference>
<evidence type="ECO:0000313" key="2">
    <source>
        <dbReference type="Proteomes" id="UP000041770"/>
    </source>
</evidence>
<reference evidence="1 2" key="1">
    <citation type="submission" date="2015-07" db="EMBL/GenBank/DDBJ databases">
        <authorList>
            <consortium name="Pathogen Informatics"/>
        </authorList>
    </citation>
    <scope>NUCLEOTIDE SEQUENCE [LARGE SCALE GENOMIC DNA]</scope>
    <source>
        <strain evidence="1 2">A316</strain>
    </source>
</reference>
<dbReference type="EMBL" id="CWQY01000022">
    <property type="protein sequence ID" value="CSD01167.1"/>
    <property type="molecule type" value="Genomic_DNA"/>
</dbReference>
<evidence type="ECO:0000313" key="1">
    <source>
        <dbReference type="EMBL" id="CSD01167.1"/>
    </source>
</evidence>
<sequence>MIATHINRHLIGSPIKFYRSGNQARRIGGEKQVYQQLAAAVVPNLLS</sequence>
<proteinExistence type="predicted"/>